<dbReference type="NCBIfam" id="TIGR00778">
    <property type="entry name" value="ahpD_dom"/>
    <property type="match status" value="1"/>
</dbReference>
<dbReference type="PANTHER" id="PTHR34846">
    <property type="entry name" value="4-CARBOXYMUCONOLACTONE DECARBOXYLASE FAMILY PROTEIN (AFU_ORTHOLOGUE AFUA_6G11590)"/>
    <property type="match status" value="1"/>
</dbReference>
<dbReference type="EMBL" id="WPIN01000006">
    <property type="protein sequence ID" value="MVM32093.1"/>
    <property type="molecule type" value="Genomic_DNA"/>
</dbReference>
<feature type="domain" description="Carboxymuconolactone decarboxylase-like" evidence="1">
    <location>
        <begin position="14"/>
        <end position="94"/>
    </location>
</feature>
<evidence type="ECO:0000313" key="2">
    <source>
        <dbReference type="EMBL" id="MVM32093.1"/>
    </source>
</evidence>
<dbReference type="InterPro" id="IPR004675">
    <property type="entry name" value="AhpD_core"/>
</dbReference>
<organism evidence="2 3">
    <name type="scientific">Spirosoma arboris</name>
    <dbReference type="NCBI Taxonomy" id="2682092"/>
    <lineage>
        <taxon>Bacteria</taxon>
        <taxon>Pseudomonadati</taxon>
        <taxon>Bacteroidota</taxon>
        <taxon>Cytophagia</taxon>
        <taxon>Cytophagales</taxon>
        <taxon>Cytophagaceae</taxon>
        <taxon>Spirosoma</taxon>
    </lineage>
</organism>
<dbReference type="InterPro" id="IPR029032">
    <property type="entry name" value="AhpD-like"/>
</dbReference>
<keyword evidence="3" id="KW-1185">Reference proteome</keyword>
<dbReference type="Gene3D" id="1.20.1290.10">
    <property type="entry name" value="AhpD-like"/>
    <property type="match status" value="1"/>
</dbReference>
<protein>
    <submittedName>
        <fullName evidence="2">Carboxymuconolactone decarboxylase family protein</fullName>
    </submittedName>
</protein>
<dbReference type="RefSeq" id="WP_157586802.1">
    <property type="nucleotide sequence ID" value="NZ_WPIN01000006.1"/>
</dbReference>
<accession>A0A7K1SE71</accession>
<dbReference type="GO" id="GO:0051920">
    <property type="term" value="F:peroxiredoxin activity"/>
    <property type="evidence" value="ECO:0007669"/>
    <property type="project" value="InterPro"/>
</dbReference>
<dbReference type="InterPro" id="IPR003779">
    <property type="entry name" value="CMD-like"/>
</dbReference>
<dbReference type="Proteomes" id="UP000436006">
    <property type="component" value="Unassembled WGS sequence"/>
</dbReference>
<dbReference type="SUPFAM" id="SSF69118">
    <property type="entry name" value="AhpD-like"/>
    <property type="match status" value="1"/>
</dbReference>
<evidence type="ECO:0000259" key="1">
    <source>
        <dbReference type="Pfam" id="PF02627"/>
    </source>
</evidence>
<dbReference type="PANTHER" id="PTHR34846:SF10">
    <property type="entry name" value="CYTOPLASMIC PROTEIN"/>
    <property type="match status" value="1"/>
</dbReference>
<reference evidence="2 3" key="1">
    <citation type="submission" date="2019-12" db="EMBL/GenBank/DDBJ databases">
        <title>Spirosoma sp. HMF4905 genome sequencing and assembly.</title>
        <authorList>
            <person name="Kang H."/>
            <person name="Cha I."/>
            <person name="Kim H."/>
            <person name="Joh K."/>
        </authorList>
    </citation>
    <scope>NUCLEOTIDE SEQUENCE [LARGE SCALE GENOMIC DNA]</scope>
    <source>
        <strain evidence="2 3">HMF4905</strain>
    </source>
</reference>
<proteinExistence type="predicted"/>
<dbReference type="Pfam" id="PF02627">
    <property type="entry name" value="CMD"/>
    <property type="match status" value="1"/>
</dbReference>
<gene>
    <name evidence="2" type="ORF">GO755_18735</name>
</gene>
<name>A0A7K1SE71_9BACT</name>
<evidence type="ECO:0000313" key="3">
    <source>
        <dbReference type="Proteomes" id="UP000436006"/>
    </source>
</evidence>
<comment type="caution">
    <text evidence="2">The sequence shown here is derived from an EMBL/GenBank/DDBJ whole genome shotgun (WGS) entry which is preliminary data.</text>
</comment>
<sequence>MKARLKVKTVEPRVYTAMMEAVKQQASFGLDPILTELIKMRVSQLNGCGYCLNMHAKEARRIGETEQRLYTLSAWWETPFFTEVEQAVLRFTEELTQLTNKGVSDAVYDNLVTLLGEQKVAQIILVINTINSWNRIAIATHMVADVD</sequence>
<dbReference type="AlphaFoldDB" id="A0A7K1SE71"/>